<dbReference type="GO" id="GO:0002161">
    <property type="term" value="F:aminoacyl-tRNA deacylase activity"/>
    <property type="evidence" value="ECO:0007669"/>
    <property type="project" value="InterPro"/>
</dbReference>
<dbReference type="Gene3D" id="2.40.50.140">
    <property type="entry name" value="Nucleic acid-binding proteins"/>
    <property type="match status" value="1"/>
</dbReference>
<evidence type="ECO:0000256" key="1">
    <source>
        <dbReference type="ARBA" id="ARBA00022555"/>
    </source>
</evidence>
<keyword evidence="7" id="KW-1185">Reference proteome</keyword>
<organism evidence="6 7">
    <name type="scientific">Hondaea fermentalgiana</name>
    <dbReference type="NCBI Taxonomy" id="2315210"/>
    <lineage>
        <taxon>Eukaryota</taxon>
        <taxon>Sar</taxon>
        <taxon>Stramenopiles</taxon>
        <taxon>Bigyra</taxon>
        <taxon>Labyrinthulomycetes</taxon>
        <taxon>Thraustochytrida</taxon>
        <taxon>Thraustochytriidae</taxon>
        <taxon>Hondaea</taxon>
    </lineage>
</organism>
<sequence length="352" mass="36118">MDFLLYFLVIVQYVAKLDDDALWRAIRNLVPEEDRPPKAKYSFRHATPEEADAICGFEHNAVAPLGLKAESEVTVIVAREVAELEPGVIYLGGGEVDLKLQVNAQQFAKATGAFVVKCSVPRVEALAPAPASASAPASAAAAAAAAAPASATGGDAPPASTSAPAPAASLNADLESAFGLVDLRVGLIIGAERHPESDKLLIEKIDVGDEGENAEPRQILSGIGKYYEPADIVGRRVVVVCNLKPQKLAGIPSAGMVMCAKSTATDALLLVEAPPDAQPGARIGLLGSSGTPGEPASAAQMKKKKILEKVLPDLAVDGSFRASLAGVPWVVVGDGDGAVCTADGIPLPALVA</sequence>
<accession>A0A2R5GW42</accession>
<dbReference type="GO" id="GO:0000049">
    <property type="term" value="F:tRNA binding"/>
    <property type="evidence" value="ECO:0007669"/>
    <property type="project" value="UniProtKB-UniRule"/>
</dbReference>
<evidence type="ECO:0000313" key="6">
    <source>
        <dbReference type="EMBL" id="GBG32631.1"/>
    </source>
</evidence>
<evidence type="ECO:0000259" key="5">
    <source>
        <dbReference type="PROSITE" id="PS50886"/>
    </source>
</evidence>
<evidence type="ECO:0000256" key="4">
    <source>
        <dbReference type="SAM" id="SignalP"/>
    </source>
</evidence>
<comment type="caution">
    <text evidence="6">The sequence shown here is derived from an EMBL/GenBank/DDBJ whole genome shotgun (WGS) entry which is preliminary data.</text>
</comment>
<dbReference type="AlphaFoldDB" id="A0A2R5GW42"/>
<proteinExistence type="predicted"/>
<protein>
    <submittedName>
        <fullName evidence="6">Tyrosine--tRNA ligase, cytoplasmic</fullName>
    </submittedName>
</protein>
<dbReference type="InterPro" id="IPR002547">
    <property type="entry name" value="tRNA-bd_dom"/>
</dbReference>
<reference evidence="6 7" key="1">
    <citation type="submission" date="2017-12" db="EMBL/GenBank/DDBJ databases">
        <title>Sequencing, de novo assembly and annotation of complete genome of a new Thraustochytrid species, strain FCC1311.</title>
        <authorList>
            <person name="Sedici K."/>
            <person name="Godart F."/>
            <person name="Aiese Cigliano R."/>
            <person name="Sanseverino W."/>
            <person name="Barakat M."/>
            <person name="Ortet P."/>
            <person name="Marechal E."/>
            <person name="Cagnac O."/>
            <person name="Amato A."/>
        </authorList>
    </citation>
    <scope>NUCLEOTIDE SEQUENCE [LARGE SCALE GENOMIC DNA]</scope>
</reference>
<dbReference type="InParanoid" id="A0A2R5GW42"/>
<dbReference type="InterPro" id="IPR051270">
    <property type="entry name" value="Tyrosine-tRNA_ligase_regulator"/>
</dbReference>
<feature type="domain" description="TRNA-binding" evidence="5">
    <location>
        <begin position="177"/>
        <end position="284"/>
    </location>
</feature>
<name>A0A2R5GW42_9STRA</name>
<gene>
    <name evidence="6" type="ORF">FCC1311_088562</name>
</gene>
<evidence type="ECO:0000256" key="3">
    <source>
        <dbReference type="PROSITE-ProRule" id="PRU00209"/>
    </source>
</evidence>
<dbReference type="PANTHER" id="PTHR11586:SF37">
    <property type="entry name" value="TRNA-BINDING DOMAIN-CONTAINING PROTEIN"/>
    <property type="match status" value="1"/>
</dbReference>
<dbReference type="InterPro" id="IPR036754">
    <property type="entry name" value="YbaK/aa-tRNA-synt-asso_dom_sf"/>
</dbReference>
<dbReference type="EMBL" id="BEYU01000126">
    <property type="protein sequence ID" value="GBG32631.1"/>
    <property type="molecule type" value="Genomic_DNA"/>
</dbReference>
<dbReference type="SUPFAM" id="SSF55826">
    <property type="entry name" value="YbaK/ProRS associated domain"/>
    <property type="match status" value="1"/>
</dbReference>
<feature type="signal peptide" evidence="4">
    <location>
        <begin position="1"/>
        <end position="16"/>
    </location>
</feature>
<dbReference type="PANTHER" id="PTHR11586">
    <property type="entry name" value="TRNA-AMINOACYLATION COFACTOR ARC1 FAMILY MEMBER"/>
    <property type="match status" value="1"/>
</dbReference>
<dbReference type="SUPFAM" id="SSF50249">
    <property type="entry name" value="Nucleic acid-binding proteins"/>
    <property type="match status" value="1"/>
</dbReference>
<dbReference type="Pfam" id="PF01588">
    <property type="entry name" value="tRNA_bind"/>
    <property type="match status" value="1"/>
</dbReference>
<dbReference type="CDD" id="cd04332">
    <property type="entry name" value="YbaK_like"/>
    <property type="match status" value="1"/>
</dbReference>
<keyword evidence="2 3" id="KW-0694">RNA-binding</keyword>
<keyword evidence="6" id="KW-0436">Ligase</keyword>
<evidence type="ECO:0000313" key="7">
    <source>
        <dbReference type="Proteomes" id="UP000241890"/>
    </source>
</evidence>
<feature type="chain" id="PRO_5015351357" evidence="4">
    <location>
        <begin position="17"/>
        <end position="352"/>
    </location>
</feature>
<evidence type="ECO:0000256" key="2">
    <source>
        <dbReference type="ARBA" id="ARBA00022884"/>
    </source>
</evidence>
<keyword evidence="1 3" id="KW-0820">tRNA-binding</keyword>
<dbReference type="GO" id="GO:0016874">
    <property type="term" value="F:ligase activity"/>
    <property type="evidence" value="ECO:0007669"/>
    <property type="project" value="UniProtKB-KW"/>
</dbReference>
<dbReference type="Gene3D" id="3.90.960.10">
    <property type="entry name" value="YbaK/aminoacyl-tRNA synthetase-associated domain"/>
    <property type="match status" value="1"/>
</dbReference>
<dbReference type="InterPro" id="IPR012340">
    <property type="entry name" value="NA-bd_OB-fold"/>
</dbReference>
<keyword evidence="4" id="KW-0732">Signal</keyword>
<dbReference type="Proteomes" id="UP000241890">
    <property type="component" value="Unassembled WGS sequence"/>
</dbReference>
<dbReference type="OrthoDB" id="1058301at2759"/>
<dbReference type="PROSITE" id="PS50886">
    <property type="entry name" value="TRBD"/>
    <property type="match status" value="1"/>
</dbReference>